<dbReference type="AlphaFoldDB" id="A0A9N9AKN9"/>
<dbReference type="InterPro" id="IPR004991">
    <property type="entry name" value="Aerolysin-like"/>
</dbReference>
<name>A0A9N9AKN9_9GLOM</name>
<dbReference type="InterPro" id="IPR053237">
    <property type="entry name" value="Natterin_C"/>
</dbReference>
<dbReference type="EMBL" id="CAJVPK010000609">
    <property type="protein sequence ID" value="CAG8531494.1"/>
    <property type="molecule type" value="Genomic_DNA"/>
</dbReference>
<dbReference type="PANTHER" id="PTHR39244:SF5">
    <property type="entry name" value="NATTERIN-3-LIKE"/>
    <property type="match status" value="1"/>
</dbReference>
<keyword evidence="2" id="KW-1185">Reference proteome</keyword>
<dbReference type="Gene3D" id="2.80.10.50">
    <property type="match status" value="2"/>
</dbReference>
<sequence>MEFYIPPQGLFFRLQNYKTKYAIFSRNSLFPNFYHYKSVDKYDDQYWTLIPGTGKHSGYFRIENYVTNADKYDDQYWTLIPGTGKHSGYFRIENYVTKYAIFSRFSTSPNFYHYKSVAKYDDQYWTFIFENMIVEGVDYKFDEGKVLNVKSIHIGRQTLTNNTDAIQTMAFKVSESQRHTSKFEHTSGFSLTIKTEFSVGIPEIMKADIGLEVTTTSNTYTYGEEISSEKIYLAEFPVNCLPKSKVVAVATINKGNLTVPYIMHLKSKNTGFKIDTYGTYSGVTTWNLGYTVDQISDEQISS</sequence>
<dbReference type="OrthoDB" id="4948898at2759"/>
<proteinExistence type="predicted"/>
<evidence type="ECO:0000313" key="2">
    <source>
        <dbReference type="Proteomes" id="UP000789706"/>
    </source>
</evidence>
<dbReference type="PANTHER" id="PTHR39244">
    <property type="entry name" value="NATTERIN-4"/>
    <property type="match status" value="1"/>
</dbReference>
<accession>A0A9N9AKN9</accession>
<dbReference type="CDD" id="cd23424">
    <property type="entry name" value="beta-trefoil_Ricin_BEL-like"/>
    <property type="match status" value="1"/>
</dbReference>
<dbReference type="SUPFAM" id="SSF56973">
    <property type="entry name" value="Aerolisin/ETX pore-forming domain"/>
    <property type="match status" value="1"/>
</dbReference>
<reference evidence="1" key="1">
    <citation type="submission" date="2021-06" db="EMBL/GenBank/DDBJ databases">
        <authorList>
            <person name="Kallberg Y."/>
            <person name="Tangrot J."/>
            <person name="Rosling A."/>
        </authorList>
    </citation>
    <scope>NUCLEOTIDE SEQUENCE</scope>
    <source>
        <strain evidence="1">AZ414A</strain>
    </source>
</reference>
<protein>
    <submittedName>
        <fullName evidence="1">10497_t:CDS:1</fullName>
    </submittedName>
</protein>
<dbReference type="Proteomes" id="UP000789706">
    <property type="component" value="Unassembled WGS sequence"/>
</dbReference>
<dbReference type="Pfam" id="PF03318">
    <property type="entry name" value="ETX_MTX2"/>
    <property type="match status" value="1"/>
</dbReference>
<evidence type="ECO:0000313" key="1">
    <source>
        <dbReference type="EMBL" id="CAG8531494.1"/>
    </source>
</evidence>
<gene>
    <name evidence="1" type="ORF">DEBURN_LOCUS6162</name>
</gene>
<comment type="caution">
    <text evidence="1">The sequence shown here is derived from an EMBL/GenBank/DDBJ whole genome shotgun (WGS) entry which is preliminary data.</text>
</comment>
<dbReference type="Gene3D" id="2.170.15.10">
    <property type="entry name" value="Proaerolysin, chain A, domain 3"/>
    <property type="match status" value="1"/>
</dbReference>
<organism evidence="1 2">
    <name type="scientific">Diversispora eburnea</name>
    <dbReference type="NCBI Taxonomy" id="1213867"/>
    <lineage>
        <taxon>Eukaryota</taxon>
        <taxon>Fungi</taxon>
        <taxon>Fungi incertae sedis</taxon>
        <taxon>Mucoromycota</taxon>
        <taxon>Glomeromycotina</taxon>
        <taxon>Glomeromycetes</taxon>
        <taxon>Diversisporales</taxon>
        <taxon>Diversisporaceae</taxon>
        <taxon>Diversispora</taxon>
    </lineage>
</organism>